<gene>
    <name evidence="6" type="ORF">HELGO_WM6023</name>
</gene>
<evidence type="ECO:0008006" key="7">
    <source>
        <dbReference type="Google" id="ProtNLM"/>
    </source>
</evidence>
<keyword evidence="2 5" id="KW-0812">Transmembrane</keyword>
<evidence type="ECO:0000256" key="4">
    <source>
        <dbReference type="ARBA" id="ARBA00023136"/>
    </source>
</evidence>
<sequence length="82" mass="9383">MKTTENTLNLFLEWIGTVMAVSAAILLAINIPISGWAYVFYLVSSVLLMWWGFRRKAYGIAMQNVVFIVINIIGIYRWLIIA</sequence>
<evidence type="ECO:0000256" key="5">
    <source>
        <dbReference type="SAM" id="Phobius"/>
    </source>
</evidence>
<name>A0A6S6U117_9GAMM</name>
<proteinExistence type="predicted"/>
<evidence type="ECO:0000256" key="2">
    <source>
        <dbReference type="ARBA" id="ARBA00022692"/>
    </source>
</evidence>
<feature type="transmembrane region" description="Helical" evidence="5">
    <location>
        <begin position="35"/>
        <end position="53"/>
    </location>
</feature>
<dbReference type="InterPro" id="IPR006419">
    <property type="entry name" value="NMN_transpt_PnuC"/>
</dbReference>
<feature type="transmembrane region" description="Helical" evidence="5">
    <location>
        <begin position="65"/>
        <end position="81"/>
    </location>
</feature>
<feature type="transmembrane region" description="Helical" evidence="5">
    <location>
        <begin position="7"/>
        <end position="29"/>
    </location>
</feature>
<organism evidence="6">
    <name type="scientific">uncultured Thiotrichaceae bacterium</name>
    <dbReference type="NCBI Taxonomy" id="298394"/>
    <lineage>
        <taxon>Bacteria</taxon>
        <taxon>Pseudomonadati</taxon>
        <taxon>Pseudomonadota</taxon>
        <taxon>Gammaproteobacteria</taxon>
        <taxon>Thiotrichales</taxon>
        <taxon>Thiotrichaceae</taxon>
        <taxon>environmental samples</taxon>
    </lineage>
</organism>
<reference evidence="6" key="1">
    <citation type="submission" date="2020-01" db="EMBL/GenBank/DDBJ databases">
        <authorList>
            <person name="Meier V. D."/>
            <person name="Meier V D."/>
        </authorList>
    </citation>
    <scope>NUCLEOTIDE SEQUENCE</scope>
    <source>
        <strain evidence="6">HLG_WM_MAG_07</strain>
    </source>
</reference>
<evidence type="ECO:0000256" key="1">
    <source>
        <dbReference type="ARBA" id="ARBA00004141"/>
    </source>
</evidence>
<dbReference type="Pfam" id="PF04973">
    <property type="entry name" value="NMN_transporter"/>
    <property type="match status" value="1"/>
</dbReference>
<protein>
    <recommendedName>
        <fullName evidence="7">Nicotinamide riboside transporter PnuC</fullName>
    </recommendedName>
</protein>
<keyword evidence="4 5" id="KW-0472">Membrane</keyword>
<dbReference type="EMBL" id="CACVAY010000103">
    <property type="protein sequence ID" value="CAA6821146.1"/>
    <property type="molecule type" value="Genomic_DNA"/>
</dbReference>
<dbReference type="AlphaFoldDB" id="A0A6S6U117"/>
<evidence type="ECO:0000313" key="6">
    <source>
        <dbReference type="EMBL" id="CAA6821146.1"/>
    </source>
</evidence>
<keyword evidence="3 5" id="KW-1133">Transmembrane helix</keyword>
<accession>A0A6S6U117</accession>
<comment type="subcellular location">
    <subcellularLocation>
        <location evidence="1">Membrane</location>
        <topology evidence="1">Multi-pass membrane protein</topology>
    </subcellularLocation>
</comment>
<evidence type="ECO:0000256" key="3">
    <source>
        <dbReference type="ARBA" id="ARBA00022989"/>
    </source>
</evidence>